<dbReference type="InterPro" id="IPR031410">
    <property type="entry name" value="SAXO4"/>
</dbReference>
<keyword evidence="2" id="KW-1185">Reference proteome</keyword>
<accession>A0A3M7SPL5</accession>
<dbReference type="STRING" id="10195.A0A3M7SPL5"/>
<comment type="caution">
    <text evidence="1">The sequence shown here is derived from an EMBL/GenBank/DDBJ whole genome shotgun (WGS) entry which is preliminary data.</text>
</comment>
<sequence>MAKPTPLPLGRANPHVLQSRGAEPYIMNFYSTSYSTSFIKANAESNKGKFKDIPAYTGEPNFKPRSAPLENKTGYTTNVRPQIYYNRNLDELDNPEMGRMLADNYVTITAHEFKPYKLNTGLEELPVKLADPNSAFTQNAYNHNPRPVDVAKQYLDTSIRAPYDVLPKHKAKLHQINDHNPISNENHGHGPFYMSTETSSKFLVNKKEEKMSPSVGPKEISGFVSNQEVEDVLTNIPGERWLFEKRPTGKSETHGRFQNLPFPRSETSLPNISNIEKTWDSTYVKVLKPSDINPKGLKYEKQTEYKETFLGKRDPEPLIHSNDQFINTLGTLRTMDPYQSRSIRANNRFYDDHSHDHKFTIQNKNVTFSDNNPYSVQTSSF</sequence>
<dbReference type="PANTHER" id="PTHR34349:SF1">
    <property type="entry name" value="PROTEIN PHOSPHATASE 1 REGULATORY SUBUNIT 32"/>
    <property type="match status" value="1"/>
</dbReference>
<name>A0A3M7SPL5_BRAPC</name>
<dbReference type="AlphaFoldDB" id="A0A3M7SPL5"/>
<dbReference type="EMBL" id="REGN01000977">
    <property type="protein sequence ID" value="RNA37791.1"/>
    <property type="molecule type" value="Genomic_DNA"/>
</dbReference>
<evidence type="ECO:0000313" key="2">
    <source>
        <dbReference type="Proteomes" id="UP000276133"/>
    </source>
</evidence>
<dbReference type="PANTHER" id="PTHR34349">
    <property type="entry name" value="PROTEIN PHOSPHATASE 1 REGULATORY SUBUNIT 32"/>
    <property type="match status" value="1"/>
</dbReference>
<proteinExistence type="predicted"/>
<protein>
    <submittedName>
        <fullName evidence="1">Phosphatase 1 regulatory subunit 32-like</fullName>
    </submittedName>
</protein>
<dbReference type="Proteomes" id="UP000276133">
    <property type="component" value="Unassembled WGS sequence"/>
</dbReference>
<gene>
    <name evidence="1" type="ORF">BpHYR1_006889</name>
</gene>
<reference evidence="1 2" key="1">
    <citation type="journal article" date="2018" name="Sci. Rep.">
        <title>Genomic signatures of local adaptation to the degree of environmental predictability in rotifers.</title>
        <authorList>
            <person name="Franch-Gras L."/>
            <person name="Hahn C."/>
            <person name="Garcia-Roger E.M."/>
            <person name="Carmona M.J."/>
            <person name="Serra M."/>
            <person name="Gomez A."/>
        </authorList>
    </citation>
    <scope>NUCLEOTIDE SEQUENCE [LARGE SCALE GENOMIC DNA]</scope>
    <source>
        <strain evidence="1">HYR1</strain>
    </source>
</reference>
<dbReference type="Pfam" id="PF15691">
    <property type="entry name" value="PPP1R32"/>
    <property type="match status" value="1"/>
</dbReference>
<evidence type="ECO:0000313" key="1">
    <source>
        <dbReference type="EMBL" id="RNA37791.1"/>
    </source>
</evidence>
<dbReference type="GO" id="GO:0019902">
    <property type="term" value="F:phosphatase binding"/>
    <property type="evidence" value="ECO:0007669"/>
    <property type="project" value="TreeGrafter"/>
</dbReference>
<organism evidence="1 2">
    <name type="scientific">Brachionus plicatilis</name>
    <name type="common">Marine rotifer</name>
    <name type="synonym">Brachionus muelleri</name>
    <dbReference type="NCBI Taxonomy" id="10195"/>
    <lineage>
        <taxon>Eukaryota</taxon>
        <taxon>Metazoa</taxon>
        <taxon>Spiralia</taxon>
        <taxon>Gnathifera</taxon>
        <taxon>Rotifera</taxon>
        <taxon>Eurotatoria</taxon>
        <taxon>Monogononta</taxon>
        <taxon>Pseudotrocha</taxon>
        <taxon>Ploima</taxon>
        <taxon>Brachionidae</taxon>
        <taxon>Brachionus</taxon>
    </lineage>
</organism>
<dbReference type="OrthoDB" id="9980630at2759"/>